<evidence type="ECO:0000313" key="2">
    <source>
        <dbReference type="Proteomes" id="UP000077266"/>
    </source>
</evidence>
<organism evidence="1 2">
    <name type="scientific">Exidia glandulosa HHB12029</name>
    <dbReference type="NCBI Taxonomy" id="1314781"/>
    <lineage>
        <taxon>Eukaryota</taxon>
        <taxon>Fungi</taxon>
        <taxon>Dikarya</taxon>
        <taxon>Basidiomycota</taxon>
        <taxon>Agaricomycotina</taxon>
        <taxon>Agaricomycetes</taxon>
        <taxon>Auriculariales</taxon>
        <taxon>Exidiaceae</taxon>
        <taxon>Exidia</taxon>
    </lineage>
</organism>
<dbReference type="AlphaFoldDB" id="A0A165FH48"/>
<gene>
    <name evidence="1" type="ORF">EXIGLDRAFT_162000</name>
</gene>
<dbReference type="Proteomes" id="UP000077266">
    <property type="component" value="Unassembled WGS sequence"/>
</dbReference>
<dbReference type="EMBL" id="KV426085">
    <property type="protein sequence ID" value="KZV88987.1"/>
    <property type="molecule type" value="Genomic_DNA"/>
</dbReference>
<accession>A0A165FH48</accession>
<dbReference type="InParanoid" id="A0A165FH48"/>
<keyword evidence="2" id="KW-1185">Reference proteome</keyword>
<evidence type="ECO:0000313" key="1">
    <source>
        <dbReference type="EMBL" id="KZV88987.1"/>
    </source>
</evidence>
<proteinExistence type="predicted"/>
<name>A0A165FH48_EXIGL</name>
<protein>
    <submittedName>
        <fullName evidence="1">Uncharacterized protein</fullName>
    </submittedName>
</protein>
<sequence length="140" mass="15137">MYWKKEGRSAFRCLSARAPFLCPPRIRPALRVLDTATLASRTSPRALLLCTTIPERDNRQTEPDVDAVELRSLTCVPSFEFETTSARITALLLCTTIANPAHAVQTDLSAVAFDGPSTAQACPIAQTRILSPTATSSCGE</sequence>
<reference evidence="1 2" key="1">
    <citation type="journal article" date="2016" name="Mol. Biol. Evol.">
        <title>Comparative Genomics of Early-Diverging Mushroom-Forming Fungi Provides Insights into the Origins of Lignocellulose Decay Capabilities.</title>
        <authorList>
            <person name="Nagy L.G."/>
            <person name="Riley R."/>
            <person name="Tritt A."/>
            <person name="Adam C."/>
            <person name="Daum C."/>
            <person name="Floudas D."/>
            <person name="Sun H."/>
            <person name="Yadav J.S."/>
            <person name="Pangilinan J."/>
            <person name="Larsson K.H."/>
            <person name="Matsuura K."/>
            <person name="Barry K."/>
            <person name="Labutti K."/>
            <person name="Kuo R."/>
            <person name="Ohm R.A."/>
            <person name="Bhattacharya S.S."/>
            <person name="Shirouzu T."/>
            <person name="Yoshinaga Y."/>
            <person name="Martin F.M."/>
            <person name="Grigoriev I.V."/>
            <person name="Hibbett D.S."/>
        </authorList>
    </citation>
    <scope>NUCLEOTIDE SEQUENCE [LARGE SCALE GENOMIC DNA]</scope>
    <source>
        <strain evidence="1 2">HHB12029</strain>
    </source>
</reference>